<dbReference type="OrthoDB" id="2082235at2"/>
<dbReference type="Proteomes" id="UP000184501">
    <property type="component" value="Unassembled WGS sequence"/>
</dbReference>
<keyword evidence="4" id="KW-0479">Metal-binding</keyword>
<dbReference type="Pfam" id="PF13563">
    <property type="entry name" value="2_5_RNA_ligase2"/>
    <property type="match status" value="1"/>
</dbReference>
<dbReference type="GO" id="GO:0070260">
    <property type="term" value="F:5'-tyrosyl-DNA phosphodiesterase activity"/>
    <property type="evidence" value="ECO:0007669"/>
    <property type="project" value="TreeGrafter"/>
</dbReference>
<feature type="domain" description="Poly(A) polymerase central" evidence="11">
    <location>
        <begin position="681"/>
        <end position="758"/>
    </location>
</feature>
<dbReference type="InterPro" id="IPR051547">
    <property type="entry name" value="TDP2-like"/>
</dbReference>
<keyword evidence="8" id="KW-0234">DNA repair</keyword>
<organism evidence="12 13">
    <name type="scientific">Streptoalloteichus hindustanus</name>
    <dbReference type="NCBI Taxonomy" id="2017"/>
    <lineage>
        <taxon>Bacteria</taxon>
        <taxon>Bacillati</taxon>
        <taxon>Actinomycetota</taxon>
        <taxon>Actinomycetes</taxon>
        <taxon>Pseudonocardiales</taxon>
        <taxon>Pseudonocardiaceae</taxon>
        <taxon>Streptoalloteichus</taxon>
    </lineage>
</organism>
<evidence type="ECO:0000256" key="4">
    <source>
        <dbReference type="ARBA" id="ARBA00022723"/>
    </source>
</evidence>
<evidence type="ECO:0000256" key="8">
    <source>
        <dbReference type="ARBA" id="ARBA00023204"/>
    </source>
</evidence>
<proteinExistence type="predicted"/>
<comment type="cofactor">
    <cofactor evidence="1">
        <name>Mn(2+)</name>
        <dbReference type="ChEBI" id="CHEBI:29035"/>
    </cofactor>
</comment>
<dbReference type="GO" id="GO:0005737">
    <property type="term" value="C:cytoplasm"/>
    <property type="evidence" value="ECO:0007669"/>
    <property type="project" value="TreeGrafter"/>
</dbReference>
<dbReference type="InterPro" id="IPR005135">
    <property type="entry name" value="Endo/exonuclease/phosphatase"/>
</dbReference>
<dbReference type="Gene3D" id="3.60.10.10">
    <property type="entry name" value="Endonuclease/exonuclease/phosphatase"/>
    <property type="match status" value="1"/>
</dbReference>
<dbReference type="CDD" id="cd09080">
    <property type="entry name" value="TDP2"/>
    <property type="match status" value="1"/>
</dbReference>
<evidence type="ECO:0000313" key="13">
    <source>
        <dbReference type="Proteomes" id="UP000184501"/>
    </source>
</evidence>
<keyword evidence="13" id="KW-1185">Reference proteome</keyword>
<evidence type="ECO:0000256" key="1">
    <source>
        <dbReference type="ARBA" id="ARBA00001936"/>
    </source>
</evidence>
<evidence type="ECO:0000259" key="10">
    <source>
        <dbReference type="Pfam" id="PF04457"/>
    </source>
</evidence>
<dbReference type="Gene3D" id="1.10.1410.10">
    <property type="match status" value="1"/>
</dbReference>
<name>A0A1M5I3N1_STRHI</name>
<dbReference type="SUPFAM" id="SSF81301">
    <property type="entry name" value="Nucleotidyltransferase"/>
    <property type="match status" value="1"/>
</dbReference>
<dbReference type="Gene3D" id="3.90.1140.10">
    <property type="entry name" value="Cyclic phosphodiesterase"/>
    <property type="match status" value="1"/>
</dbReference>
<dbReference type="SUPFAM" id="SSF56219">
    <property type="entry name" value="DNase I-like"/>
    <property type="match status" value="1"/>
</dbReference>
<evidence type="ECO:0000256" key="5">
    <source>
        <dbReference type="ARBA" id="ARBA00022763"/>
    </source>
</evidence>
<dbReference type="InterPro" id="IPR007012">
    <property type="entry name" value="PolA_pol_cen_dom"/>
</dbReference>
<dbReference type="GO" id="GO:0006302">
    <property type="term" value="P:double-strand break repair"/>
    <property type="evidence" value="ECO:0007669"/>
    <property type="project" value="TreeGrafter"/>
</dbReference>
<dbReference type="PANTHER" id="PTHR15822">
    <property type="entry name" value="TRAF AND TNF RECEPTOR-ASSOCIATED PROTEIN"/>
    <property type="match status" value="1"/>
</dbReference>
<dbReference type="PANTHER" id="PTHR15822:SF4">
    <property type="entry name" value="TYROSYL-DNA PHOSPHODIESTERASE 2"/>
    <property type="match status" value="1"/>
</dbReference>
<dbReference type="Gene3D" id="3.30.460.10">
    <property type="entry name" value="Beta Polymerase, domain 2"/>
    <property type="match status" value="1"/>
</dbReference>
<dbReference type="GO" id="GO:1990817">
    <property type="term" value="F:poly(A) RNA polymerase activity"/>
    <property type="evidence" value="ECO:0007669"/>
    <property type="project" value="InterPro"/>
</dbReference>
<keyword evidence="6" id="KW-0378">Hydrolase</keyword>
<feature type="domain" description="Endonuclease/exonuclease/phosphatase" evidence="9">
    <location>
        <begin position="120"/>
        <end position="347"/>
    </location>
</feature>
<dbReference type="AlphaFoldDB" id="A0A1M5I3N1"/>
<dbReference type="RefSeq" id="WP_073486376.1">
    <property type="nucleotide sequence ID" value="NZ_FQVN01000007.1"/>
</dbReference>
<protein>
    <submittedName>
        <fullName evidence="12">Poly(A) polymerase central domain-containing protein</fullName>
    </submittedName>
</protein>
<keyword evidence="3" id="KW-0540">Nuclease</keyword>
<sequence>MRTSEQIYHRVRWDSRFDPARFVFGIAVRGAEPKRVPLPSFVPGGDVPWHRVLFVEADGELVWDRATGVDRIDSSEAGRARAPRRLRAPFFTESQHFSWDGTGWGPGGSGGVAPQRLRVLTWNTLWDRYDRDRIDTASRRPLLLADLARADADVIALQEVERDLLAMLLAEPWVRERYAVDAHPSGREVDDCGLLLLSRVPVLEAGRHAFGPHKAVTALVVETATGPVMVSCTHLTSDHTERGARRSAELADLAEGLSDVDCPLVLLGDFNDGTDLPGRTLGVRDAWTEVHGPADDTPTFDPRTNPLAAISSLSGQAARLDRVFLRGNELRPQRAVLRGTSALVSDHYGVEVDVELREATSGTVLDVPPTSRTAVAWLPPTEVTDAVDGVRRRHDPAFDRWPAHVNLLFGFVPEAEFDRAVALLAEEATGLRPFTARLDGVRSFDHGTVWLDPAADGPEPWAALRNALARRFPGCQDRGRSFTPHLTVGRAVDPGRLGPFAAEVGEVVVLSRRGDEPMRPRATIALGSGEVRWHASPGTEPRAAEDAAENVAEVVELVSSAFPDGVVHVVGSRRMGCALAGADLDLVAVVPGEVELDRVVVPGATGVRPVVGARVPGLRLRVGEVNVDLAVVGSAVDPTEAVSRRAELEPTAAVALSAVSDAEAILTFVGARREAFTWLASRVKAWARARGLDAAPHGGLPGLAWAVLAALTVVDAPRLAGRDLLAHFFGTWAAWDWRDQVTLSSTVDAPAAVSVVTPSAPFRLCTEQVGEGMRDLVTQELYDAWEVVQYDGDPWAASPPLHRRHAAWAVVEVRGDDLDAITGRVRGRMRALLTALEAAGVRDAHAWPRPAVTGDGFARYAIGLGRTPPDQARLRELVRGWATGLPGVTVEWVDGGAVPTLR</sequence>
<evidence type="ECO:0000256" key="3">
    <source>
        <dbReference type="ARBA" id="ARBA00022722"/>
    </source>
</evidence>
<evidence type="ECO:0000256" key="7">
    <source>
        <dbReference type="ARBA" id="ARBA00022842"/>
    </source>
</evidence>
<comment type="cofactor">
    <cofactor evidence="2">
        <name>Mg(2+)</name>
        <dbReference type="ChEBI" id="CHEBI:18420"/>
    </cofactor>
</comment>
<dbReference type="InterPro" id="IPR043519">
    <property type="entry name" value="NT_sf"/>
</dbReference>
<keyword evidence="7" id="KW-0460">Magnesium</keyword>
<evidence type="ECO:0000313" key="12">
    <source>
        <dbReference type="EMBL" id="SHG22896.1"/>
    </source>
</evidence>
<dbReference type="EMBL" id="FQVN01000007">
    <property type="protein sequence ID" value="SHG22896.1"/>
    <property type="molecule type" value="Genomic_DNA"/>
</dbReference>
<dbReference type="InterPro" id="IPR040459">
    <property type="entry name" value="MJ1316"/>
</dbReference>
<dbReference type="GO" id="GO:0046872">
    <property type="term" value="F:metal ion binding"/>
    <property type="evidence" value="ECO:0007669"/>
    <property type="project" value="UniProtKB-KW"/>
</dbReference>
<dbReference type="InterPro" id="IPR036691">
    <property type="entry name" value="Endo/exonu/phosph_ase_sf"/>
</dbReference>
<dbReference type="STRING" id="2017.SAMN05444320_10788"/>
<feature type="domain" description="MJ1316 RNA cyclic group end recognition" evidence="10">
    <location>
        <begin position="1"/>
        <end position="65"/>
    </location>
</feature>
<dbReference type="Pfam" id="PF03372">
    <property type="entry name" value="Exo_endo_phos"/>
    <property type="match status" value="1"/>
</dbReference>
<keyword evidence="5" id="KW-0227">DNA damage</keyword>
<dbReference type="InterPro" id="IPR009097">
    <property type="entry name" value="Cyclic_Pdiesterase"/>
</dbReference>
<evidence type="ECO:0000259" key="9">
    <source>
        <dbReference type="Pfam" id="PF03372"/>
    </source>
</evidence>
<evidence type="ECO:0000256" key="6">
    <source>
        <dbReference type="ARBA" id="ARBA00022801"/>
    </source>
</evidence>
<dbReference type="SUPFAM" id="SSF81631">
    <property type="entry name" value="PAP/OAS1 substrate-binding domain"/>
    <property type="match status" value="1"/>
</dbReference>
<evidence type="ECO:0000259" key="11">
    <source>
        <dbReference type="Pfam" id="PF04928"/>
    </source>
</evidence>
<evidence type="ECO:0000256" key="2">
    <source>
        <dbReference type="ARBA" id="ARBA00001946"/>
    </source>
</evidence>
<dbReference type="Pfam" id="PF04457">
    <property type="entry name" value="MJ1316"/>
    <property type="match status" value="1"/>
</dbReference>
<dbReference type="Pfam" id="PF04928">
    <property type="entry name" value="PAP_central"/>
    <property type="match status" value="1"/>
</dbReference>
<gene>
    <name evidence="12" type="ORF">SAMN05444320_10788</name>
</gene>
<dbReference type="GO" id="GO:0003697">
    <property type="term" value="F:single-stranded DNA binding"/>
    <property type="evidence" value="ECO:0007669"/>
    <property type="project" value="TreeGrafter"/>
</dbReference>
<accession>A0A1M5I3N1</accession>
<dbReference type="SUPFAM" id="SSF55144">
    <property type="entry name" value="LigT-like"/>
    <property type="match status" value="1"/>
</dbReference>
<reference evidence="12 13" key="1">
    <citation type="submission" date="2016-11" db="EMBL/GenBank/DDBJ databases">
        <authorList>
            <person name="Jaros S."/>
            <person name="Januszkiewicz K."/>
            <person name="Wedrychowicz H."/>
        </authorList>
    </citation>
    <scope>NUCLEOTIDE SEQUENCE [LARGE SCALE GENOMIC DNA]</scope>
    <source>
        <strain evidence="12 13">DSM 44523</strain>
    </source>
</reference>
<dbReference type="GO" id="GO:0004518">
    <property type="term" value="F:nuclease activity"/>
    <property type="evidence" value="ECO:0007669"/>
    <property type="project" value="UniProtKB-KW"/>
</dbReference>